<dbReference type="InterPro" id="IPR006054">
    <property type="entry name" value="DnaQ"/>
</dbReference>
<keyword evidence="3" id="KW-0269">Exonuclease</keyword>
<dbReference type="FunFam" id="3.30.420.10:FF:000045">
    <property type="entry name" value="3'-5' exonuclease DinG"/>
    <property type="match status" value="1"/>
</dbReference>
<dbReference type="SMART" id="SM00479">
    <property type="entry name" value="EXOIII"/>
    <property type="match status" value="1"/>
</dbReference>
<dbReference type="EMBL" id="CP018866">
    <property type="protein sequence ID" value="AST93709.1"/>
    <property type="molecule type" value="Genomic_DNA"/>
</dbReference>
<dbReference type="NCBIfam" id="TIGR00573">
    <property type="entry name" value="dnaq"/>
    <property type="match status" value="1"/>
</dbReference>
<keyword evidence="2" id="KW-0378">Hydrolase</keyword>
<dbReference type="GO" id="GO:0005829">
    <property type="term" value="C:cytosol"/>
    <property type="evidence" value="ECO:0007669"/>
    <property type="project" value="TreeGrafter"/>
</dbReference>
<dbReference type="GO" id="GO:0045004">
    <property type="term" value="P:DNA replication proofreading"/>
    <property type="evidence" value="ECO:0007669"/>
    <property type="project" value="TreeGrafter"/>
</dbReference>
<evidence type="ECO:0000313" key="6">
    <source>
        <dbReference type="Proteomes" id="UP000215224"/>
    </source>
</evidence>
<evidence type="ECO:0000256" key="3">
    <source>
        <dbReference type="ARBA" id="ARBA00022839"/>
    </source>
</evidence>
<evidence type="ECO:0000256" key="1">
    <source>
        <dbReference type="ARBA" id="ARBA00022722"/>
    </source>
</evidence>
<dbReference type="Gene3D" id="3.30.420.10">
    <property type="entry name" value="Ribonuclease H-like superfamily/Ribonuclease H"/>
    <property type="match status" value="1"/>
</dbReference>
<protein>
    <submittedName>
        <fullName evidence="5">DNA polymerase III subunit epsilon</fullName>
    </submittedName>
</protein>
<evidence type="ECO:0000256" key="2">
    <source>
        <dbReference type="ARBA" id="ARBA00022801"/>
    </source>
</evidence>
<dbReference type="InterPro" id="IPR013520">
    <property type="entry name" value="Ribonucl_H"/>
</dbReference>
<accession>A0A223KW47</accession>
<evidence type="ECO:0000313" key="5">
    <source>
        <dbReference type="EMBL" id="AST93709.1"/>
    </source>
</evidence>
<feature type="domain" description="Exonuclease" evidence="4">
    <location>
        <begin position="25"/>
        <end position="196"/>
    </location>
</feature>
<reference evidence="5 6" key="1">
    <citation type="submission" date="2016-12" db="EMBL/GenBank/DDBJ databases">
        <title>The whole genome sequencing and assembly of Bacillus cohnii DSM 6307T strain.</title>
        <authorList>
            <person name="Lee Y.-J."/>
            <person name="Yi H."/>
            <person name="Bahn Y.-S."/>
            <person name="Kim J.F."/>
            <person name="Lee D.-W."/>
        </authorList>
    </citation>
    <scope>NUCLEOTIDE SEQUENCE [LARGE SCALE GENOMIC DNA]</scope>
    <source>
        <strain evidence="5 6">DSM 6307</strain>
    </source>
</reference>
<dbReference type="Proteomes" id="UP000215224">
    <property type="component" value="Chromosome"/>
</dbReference>
<dbReference type="CDD" id="cd06127">
    <property type="entry name" value="DEDDh"/>
    <property type="match status" value="1"/>
</dbReference>
<keyword evidence="6" id="KW-1185">Reference proteome</keyword>
<dbReference type="STRING" id="1314751.GCA_001591425_04696"/>
<dbReference type="GO" id="GO:0003677">
    <property type="term" value="F:DNA binding"/>
    <property type="evidence" value="ECO:0007669"/>
    <property type="project" value="InterPro"/>
</dbReference>
<sequence length="213" mass="24645">MLLRKYFPSNLVENTPLSTPIDKLEFTVFDTETTGFDISKSDRLIEIGAVKVKGMQVIEESTFQTYVNPYRQISREITELTGISDSEVLRAPDSLQAIEAFLELGNESSVCFVGHYIAFDLYTIKYELKRHKLHWKMPPAIDTLNLIGYIAPSYDMRDLEKYAREFGTRIYRRHSAIGDALMTAYLFTELLQRCHDRGCRTWGELLRIGEIDR</sequence>
<keyword evidence="1" id="KW-0540">Nuclease</keyword>
<evidence type="ECO:0000259" key="4">
    <source>
        <dbReference type="SMART" id="SM00479"/>
    </source>
</evidence>
<dbReference type="PANTHER" id="PTHR30231:SF41">
    <property type="entry name" value="DNA POLYMERASE III SUBUNIT EPSILON"/>
    <property type="match status" value="1"/>
</dbReference>
<proteinExistence type="predicted"/>
<dbReference type="GO" id="GO:0008408">
    <property type="term" value="F:3'-5' exonuclease activity"/>
    <property type="evidence" value="ECO:0007669"/>
    <property type="project" value="TreeGrafter"/>
</dbReference>
<gene>
    <name evidence="5" type="ORF">BC6307_21775</name>
</gene>
<organism evidence="5 6">
    <name type="scientific">Sutcliffiella cohnii</name>
    <dbReference type="NCBI Taxonomy" id="33932"/>
    <lineage>
        <taxon>Bacteria</taxon>
        <taxon>Bacillati</taxon>
        <taxon>Bacillota</taxon>
        <taxon>Bacilli</taxon>
        <taxon>Bacillales</taxon>
        <taxon>Bacillaceae</taxon>
        <taxon>Sutcliffiella</taxon>
    </lineage>
</organism>
<dbReference type="GO" id="GO:0003887">
    <property type="term" value="F:DNA-directed DNA polymerase activity"/>
    <property type="evidence" value="ECO:0007669"/>
    <property type="project" value="InterPro"/>
</dbReference>
<name>A0A223KW47_9BACI</name>
<dbReference type="Pfam" id="PF00929">
    <property type="entry name" value="RNase_T"/>
    <property type="match status" value="1"/>
</dbReference>
<dbReference type="InterPro" id="IPR036397">
    <property type="entry name" value="RNaseH_sf"/>
</dbReference>
<dbReference type="KEGG" id="bcoh:BC6307_21775"/>
<dbReference type="AlphaFoldDB" id="A0A223KW47"/>
<dbReference type="RefSeq" id="WP_066421209.1">
    <property type="nucleotide sequence ID" value="NZ_CP018866.1"/>
</dbReference>
<dbReference type="InterPro" id="IPR012337">
    <property type="entry name" value="RNaseH-like_sf"/>
</dbReference>
<dbReference type="SUPFAM" id="SSF53098">
    <property type="entry name" value="Ribonuclease H-like"/>
    <property type="match status" value="1"/>
</dbReference>
<dbReference type="PANTHER" id="PTHR30231">
    <property type="entry name" value="DNA POLYMERASE III SUBUNIT EPSILON"/>
    <property type="match status" value="1"/>
</dbReference>